<name>A0A1E4STC8_9ASCO</name>
<dbReference type="Gene3D" id="3.20.20.190">
    <property type="entry name" value="Phosphatidylinositol (PI) phosphodiesterase"/>
    <property type="match status" value="1"/>
</dbReference>
<feature type="compositionally biased region" description="Low complexity" evidence="6">
    <location>
        <begin position="579"/>
        <end position="594"/>
    </location>
</feature>
<feature type="compositionally biased region" description="Polar residues" evidence="6">
    <location>
        <begin position="1"/>
        <end position="12"/>
    </location>
</feature>
<dbReference type="GO" id="GO:0016042">
    <property type="term" value="P:lipid catabolic process"/>
    <property type="evidence" value="ECO:0007669"/>
    <property type="project" value="UniProtKB-KW"/>
</dbReference>
<gene>
    <name evidence="8" type="ORF">CANARDRAFT_204594</name>
</gene>
<feature type="compositionally biased region" description="Low complexity" evidence="6">
    <location>
        <begin position="75"/>
        <end position="92"/>
    </location>
</feature>
<dbReference type="SUPFAM" id="SSF51695">
    <property type="entry name" value="PLC-like phosphodiesterases"/>
    <property type="match status" value="1"/>
</dbReference>
<dbReference type="InterPro" id="IPR011992">
    <property type="entry name" value="EF-hand-dom_pair"/>
</dbReference>
<feature type="domain" description="EF-hand" evidence="7">
    <location>
        <begin position="315"/>
        <end position="350"/>
    </location>
</feature>
<dbReference type="GO" id="GO:0051209">
    <property type="term" value="P:release of sequestered calcium ion into cytosol"/>
    <property type="evidence" value="ECO:0007669"/>
    <property type="project" value="TreeGrafter"/>
</dbReference>
<protein>
    <recommendedName>
        <fullName evidence="1 5">Phosphoinositide phospholipase C</fullName>
        <ecNumber evidence="1 5">3.1.4.11</ecNumber>
    </recommendedName>
</protein>
<dbReference type="GO" id="GO:0004435">
    <property type="term" value="F:phosphatidylinositol-4,5-bisphosphate phospholipase C activity"/>
    <property type="evidence" value="ECO:0007669"/>
    <property type="project" value="UniProtKB-EC"/>
</dbReference>
<dbReference type="PROSITE" id="PS50222">
    <property type="entry name" value="EF_HAND_2"/>
    <property type="match status" value="1"/>
</dbReference>
<evidence type="ECO:0000259" key="7">
    <source>
        <dbReference type="PROSITE" id="PS50222"/>
    </source>
</evidence>
<dbReference type="PANTHER" id="PTHR10336:SF36">
    <property type="entry name" value="1-PHOSPHATIDYLINOSITOL 4,5-BISPHOSPHATE PHOSPHODIESTERASE BETA-4"/>
    <property type="match status" value="1"/>
</dbReference>
<evidence type="ECO:0000256" key="5">
    <source>
        <dbReference type="RuleBase" id="RU361133"/>
    </source>
</evidence>
<proteinExistence type="predicted"/>
<evidence type="ECO:0000256" key="4">
    <source>
        <dbReference type="ARBA" id="ARBA00023098"/>
    </source>
</evidence>
<dbReference type="InterPro" id="IPR002048">
    <property type="entry name" value="EF_hand_dom"/>
</dbReference>
<dbReference type="InterPro" id="IPR001192">
    <property type="entry name" value="PI-PLC_fam"/>
</dbReference>
<dbReference type="SUPFAM" id="SSF47473">
    <property type="entry name" value="EF-hand"/>
    <property type="match status" value="1"/>
</dbReference>
<comment type="catalytic activity">
    <reaction evidence="5">
        <text>a 1,2-diacyl-sn-glycero-3-phospho-(1D-myo-inositol-4,5-bisphosphate) + H2O = 1D-myo-inositol 1,4,5-trisphosphate + a 1,2-diacyl-sn-glycerol + H(+)</text>
        <dbReference type="Rhea" id="RHEA:33179"/>
        <dbReference type="ChEBI" id="CHEBI:15377"/>
        <dbReference type="ChEBI" id="CHEBI:15378"/>
        <dbReference type="ChEBI" id="CHEBI:17815"/>
        <dbReference type="ChEBI" id="CHEBI:58456"/>
        <dbReference type="ChEBI" id="CHEBI:203600"/>
        <dbReference type="EC" id="3.1.4.11"/>
    </reaction>
</comment>
<feature type="region of interest" description="Disordered" evidence="6">
    <location>
        <begin position="573"/>
        <end position="609"/>
    </location>
</feature>
<dbReference type="InterPro" id="IPR011993">
    <property type="entry name" value="PH-like_dom_sf"/>
</dbReference>
<feature type="region of interest" description="Disordered" evidence="6">
    <location>
        <begin position="1"/>
        <end position="101"/>
    </location>
</feature>
<dbReference type="EMBL" id="KV453875">
    <property type="protein sequence ID" value="ODV82758.1"/>
    <property type="molecule type" value="Genomic_DNA"/>
</dbReference>
<feature type="compositionally biased region" description="Polar residues" evidence="6">
    <location>
        <begin position="54"/>
        <end position="64"/>
    </location>
</feature>
<dbReference type="PANTHER" id="PTHR10336">
    <property type="entry name" value="PHOSPHOINOSITIDE-SPECIFIC PHOSPHOLIPASE C FAMILY PROTEIN"/>
    <property type="match status" value="1"/>
</dbReference>
<accession>A0A1E4STC8</accession>
<evidence type="ECO:0000256" key="3">
    <source>
        <dbReference type="ARBA" id="ARBA00022963"/>
    </source>
</evidence>
<dbReference type="PROSITE" id="PS50007">
    <property type="entry name" value="PIPLC_X_DOMAIN"/>
    <property type="match status" value="1"/>
</dbReference>
<evidence type="ECO:0000313" key="9">
    <source>
        <dbReference type="Proteomes" id="UP000094801"/>
    </source>
</evidence>
<dbReference type="Pfam" id="PF00388">
    <property type="entry name" value="PI-PLC-X"/>
    <property type="match status" value="1"/>
</dbReference>
<dbReference type="AlphaFoldDB" id="A0A1E4STC8"/>
<organism evidence="8 9">
    <name type="scientific">[Candida] arabinofermentans NRRL YB-2248</name>
    <dbReference type="NCBI Taxonomy" id="983967"/>
    <lineage>
        <taxon>Eukaryota</taxon>
        <taxon>Fungi</taxon>
        <taxon>Dikarya</taxon>
        <taxon>Ascomycota</taxon>
        <taxon>Saccharomycotina</taxon>
        <taxon>Pichiomycetes</taxon>
        <taxon>Pichiales</taxon>
        <taxon>Pichiaceae</taxon>
        <taxon>Ogataea</taxon>
        <taxon>Ogataea/Candida clade</taxon>
    </lineage>
</organism>
<dbReference type="OrthoDB" id="269822at2759"/>
<dbReference type="PRINTS" id="PR00390">
    <property type="entry name" value="PHPHLIPASEC"/>
</dbReference>
<feature type="compositionally biased region" description="Basic and acidic residues" evidence="6">
    <location>
        <begin position="34"/>
        <end position="47"/>
    </location>
</feature>
<dbReference type="InterPro" id="IPR017946">
    <property type="entry name" value="PLC-like_Pdiesterase_TIM-brl"/>
</dbReference>
<dbReference type="Gene3D" id="1.10.238.10">
    <property type="entry name" value="EF-hand"/>
    <property type="match status" value="1"/>
</dbReference>
<dbReference type="Gene3D" id="2.30.29.30">
    <property type="entry name" value="Pleckstrin-homology domain (PH domain)/Phosphotyrosine-binding domain (PTB)"/>
    <property type="match status" value="1"/>
</dbReference>
<keyword evidence="2 5" id="KW-0378">Hydrolase</keyword>
<dbReference type="CDD" id="cd13360">
    <property type="entry name" value="PH_PLC_fungal"/>
    <property type="match status" value="1"/>
</dbReference>
<dbReference type="GO" id="GO:0005509">
    <property type="term" value="F:calcium ion binding"/>
    <property type="evidence" value="ECO:0007669"/>
    <property type="project" value="InterPro"/>
</dbReference>
<evidence type="ECO:0000256" key="2">
    <source>
        <dbReference type="ARBA" id="ARBA00022801"/>
    </source>
</evidence>
<keyword evidence="3 5" id="KW-0442">Lipid degradation</keyword>
<dbReference type="InterPro" id="IPR037755">
    <property type="entry name" value="Plc1_PH"/>
</dbReference>
<keyword evidence="4 5" id="KW-0443">Lipid metabolism</keyword>
<dbReference type="SMART" id="SM00148">
    <property type="entry name" value="PLCXc"/>
    <property type="match status" value="1"/>
</dbReference>
<dbReference type="SUPFAM" id="SSF50729">
    <property type="entry name" value="PH domain-like"/>
    <property type="match status" value="1"/>
</dbReference>
<dbReference type="EC" id="3.1.4.11" evidence="1 5"/>
<dbReference type="Proteomes" id="UP000094801">
    <property type="component" value="Unassembled WGS sequence"/>
</dbReference>
<dbReference type="STRING" id="983967.A0A1E4STC8"/>
<keyword evidence="9" id="KW-1185">Reference proteome</keyword>
<evidence type="ECO:0000313" key="8">
    <source>
        <dbReference type="EMBL" id="ODV82758.1"/>
    </source>
</evidence>
<evidence type="ECO:0000256" key="1">
    <source>
        <dbReference type="ARBA" id="ARBA00012368"/>
    </source>
</evidence>
<feature type="non-terminal residue" evidence="8">
    <location>
        <position position="676"/>
    </location>
</feature>
<dbReference type="InterPro" id="IPR000909">
    <property type="entry name" value="PLipase_C_PInositol-sp_X_dom"/>
</dbReference>
<reference evidence="9" key="1">
    <citation type="submission" date="2016-04" db="EMBL/GenBank/DDBJ databases">
        <title>Comparative genomics of biotechnologically important yeasts.</title>
        <authorList>
            <consortium name="DOE Joint Genome Institute"/>
            <person name="Riley R."/>
            <person name="Haridas S."/>
            <person name="Wolfe K.H."/>
            <person name="Lopes M.R."/>
            <person name="Hittinger C.T."/>
            <person name="Goker M."/>
            <person name="Salamov A."/>
            <person name="Wisecaver J."/>
            <person name="Long T.M."/>
            <person name="Aerts A.L."/>
            <person name="Barry K."/>
            <person name="Choi C."/>
            <person name="Clum A."/>
            <person name="Coughlan A.Y."/>
            <person name="Deshpande S."/>
            <person name="Douglass A.P."/>
            <person name="Hanson S.J."/>
            <person name="Klenk H.-P."/>
            <person name="Labutti K."/>
            <person name="Lapidus A."/>
            <person name="Lindquist E."/>
            <person name="Lipzen A."/>
            <person name="Meier-Kolthoff J.P."/>
            <person name="Ohm R.A."/>
            <person name="Otillar R.P."/>
            <person name="Pangilinan J."/>
            <person name="Peng Y."/>
            <person name="Rokas A."/>
            <person name="Rosa C.A."/>
            <person name="Scheuner C."/>
            <person name="Sibirny A.A."/>
            <person name="Slot J.C."/>
            <person name="Stielow J.B."/>
            <person name="Sun H."/>
            <person name="Kurtzman C.P."/>
            <person name="Blackwell M."/>
            <person name="Grigoriev I.V."/>
            <person name="Jeffries T.W."/>
        </authorList>
    </citation>
    <scope>NUCLEOTIDE SEQUENCE [LARGE SCALE GENOMIC DNA]</scope>
    <source>
        <strain evidence="9">NRRL YB-2248</strain>
    </source>
</reference>
<evidence type="ECO:0000256" key="6">
    <source>
        <dbReference type="SAM" id="MobiDB-lite"/>
    </source>
</evidence>
<sequence>MLRNKSLNSFSLSAIPISEAAPESPLDSKFTNSSDEKRLDTENDSKISHLPVSMSPSNPSTSGVLSALFKKKNGSNDSLNSSEHNNNSSDTSPQSPETSGRLSNLVKLGIRRLSRPGSGDAELGIPLPEKATTIATDSIEDEVLSNPLDKRNIPPVLIDPGIELLRITHKKKIKRLFKLNLDKNVLSWNNKASSFIEIDKIKNIRTGDDAKNYREEFKVSSDYKDLWITIIYYNTSKSNNIKALHVIAISKQDFDIFLRTMKNLLFFKRQLNRSISGTTDSELFTKLHWNNKVSENENLGFDGVLKLISKLHIHIHSDYIKGLFNMVDDKMKGHLTFEEFKQFVKLLRDRREFSDLLISLKTEEPGRMNYKEFESFLIDIQQEVVESRTSSEVFCKYAKEKEYMNLEDFGNFLVSSYTSPMKDIKEDFTKPLNEYFISSSHNTYLLGRQFKGKASVEGYIRALQRGCRCIEIDIWDSENGPIVTHGRTLTNSVDFRTVIEVVRKYAFITSPYPVILSLEIRCNLENQLKVANILHEVLQGLLVTESMFTNTLSLPSPAELKHKILVKVKKSDSSGVAGSNDNENSSMSYSSSFSETDLAPSKTNSSSSSITKILPRKKKTVKIAKELGDLAVYVVGIRFRNFSLPESKTFNHCFSFSDKTLNKMIKDELKLIAILK</sequence>
<dbReference type="GO" id="GO:0048015">
    <property type="term" value="P:phosphatidylinositol-mediated signaling"/>
    <property type="evidence" value="ECO:0007669"/>
    <property type="project" value="TreeGrafter"/>
</dbReference>